<dbReference type="RefSeq" id="WP_138154738.1">
    <property type="nucleotide sequence ID" value="NZ_FZMS01000077.1"/>
</dbReference>
<organism evidence="1 2">
    <name type="scientific">Helicobacter bilis</name>
    <dbReference type="NCBI Taxonomy" id="37372"/>
    <lineage>
        <taxon>Bacteria</taxon>
        <taxon>Pseudomonadati</taxon>
        <taxon>Campylobacterota</taxon>
        <taxon>Epsilonproteobacteria</taxon>
        <taxon>Campylobacterales</taxon>
        <taxon>Helicobacteraceae</taxon>
        <taxon>Helicobacter</taxon>
    </lineage>
</organism>
<protein>
    <submittedName>
        <fullName evidence="1">Uncharacterized protein</fullName>
    </submittedName>
</protein>
<name>A0A4U8U5J1_9HELI</name>
<comment type="caution">
    <text evidence="1">The sequence shown here is derived from an EMBL/GenBank/DDBJ whole genome shotgun (WGS) entry which is preliminary data.</text>
</comment>
<evidence type="ECO:0000313" key="2">
    <source>
        <dbReference type="Proteomes" id="UP000029857"/>
    </source>
</evidence>
<accession>A0A4U8U5J1</accession>
<gene>
    <name evidence="1" type="ORF">LS79_010965</name>
</gene>
<dbReference type="Proteomes" id="UP000029857">
    <property type="component" value="Unassembled WGS sequence"/>
</dbReference>
<dbReference type="EMBL" id="JRPJ02000072">
    <property type="protein sequence ID" value="TLE07860.1"/>
    <property type="molecule type" value="Genomic_DNA"/>
</dbReference>
<dbReference type="PROSITE" id="PS51257">
    <property type="entry name" value="PROKAR_LIPOPROTEIN"/>
    <property type="match status" value="1"/>
</dbReference>
<dbReference type="AlphaFoldDB" id="A0A4U8U5J1"/>
<sequence>MMRAPFALAVIALLISACGLAAPVDETPFSMISCPVLSSAVISAVEAISPLLTILIVPVPVASPSILEAIVPP</sequence>
<reference evidence="1 2" key="1">
    <citation type="journal article" date="2014" name="Genome Announc.">
        <title>Draft genome sequences of eight enterohepatic helicobacter species isolated from both laboratory and wild rodents.</title>
        <authorList>
            <person name="Sheh A."/>
            <person name="Shen Z."/>
            <person name="Fox J.G."/>
        </authorList>
    </citation>
    <scope>NUCLEOTIDE SEQUENCE [LARGE SCALE GENOMIC DNA]</scope>
    <source>
        <strain evidence="1 2">ATCC 49320</strain>
    </source>
</reference>
<proteinExistence type="predicted"/>
<evidence type="ECO:0000313" key="1">
    <source>
        <dbReference type="EMBL" id="TLE07860.1"/>
    </source>
</evidence>